<keyword evidence="2" id="KW-1185">Reference proteome</keyword>
<sequence>NSEESIIDQGSVLEVLLDPKRIVLLSKKKKVIHNLKLSTEAIKSDTCNQLKVPTTNCQQVHLHQIHSYQTKSSLEQRTPH</sequence>
<protein>
    <submittedName>
        <fullName evidence="1">Uncharacterized protein</fullName>
    </submittedName>
</protein>
<dbReference type="HOGENOM" id="CLU_2597149_0_0_1"/>
<evidence type="ECO:0000313" key="2">
    <source>
        <dbReference type="Proteomes" id="UP000006038"/>
    </source>
</evidence>
<proteinExistence type="predicted"/>
<reference evidence="1" key="1">
    <citation type="journal article" date="2013" name="Nat. Commun.">
        <title>Whole-genome sequencing of Oryza brachyantha reveals mechanisms underlying Oryza genome evolution.</title>
        <authorList>
            <person name="Chen J."/>
            <person name="Huang Q."/>
            <person name="Gao D."/>
            <person name="Wang J."/>
            <person name="Lang Y."/>
            <person name="Liu T."/>
            <person name="Li B."/>
            <person name="Bai Z."/>
            <person name="Luis Goicoechea J."/>
            <person name="Liang C."/>
            <person name="Chen C."/>
            <person name="Zhang W."/>
            <person name="Sun S."/>
            <person name="Liao Y."/>
            <person name="Zhang X."/>
            <person name="Yang L."/>
            <person name="Song C."/>
            <person name="Wang M."/>
            <person name="Shi J."/>
            <person name="Liu G."/>
            <person name="Liu J."/>
            <person name="Zhou H."/>
            <person name="Zhou W."/>
            <person name="Yu Q."/>
            <person name="An N."/>
            <person name="Chen Y."/>
            <person name="Cai Q."/>
            <person name="Wang B."/>
            <person name="Liu B."/>
            <person name="Min J."/>
            <person name="Huang Y."/>
            <person name="Wu H."/>
            <person name="Li Z."/>
            <person name="Zhang Y."/>
            <person name="Yin Y."/>
            <person name="Song W."/>
            <person name="Jiang J."/>
            <person name="Jackson S.A."/>
            <person name="Wing R.A."/>
            <person name="Wang J."/>
            <person name="Chen M."/>
        </authorList>
    </citation>
    <scope>NUCLEOTIDE SEQUENCE [LARGE SCALE GENOMIC DNA]</scope>
    <source>
        <strain evidence="1">cv. IRGC 101232</strain>
    </source>
</reference>
<dbReference type="Proteomes" id="UP000006038">
    <property type="component" value="Chromosome 4"/>
</dbReference>
<dbReference type="AlphaFoldDB" id="J3LZ80"/>
<dbReference type="EnsemblPlants" id="OB04G24550.1">
    <property type="protein sequence ID" value="OB04G24550.1"/>
    <property type="gene ID" value="OB04G24550"/>
</dbReference>
<organism evidence="1">
    <name type="scientific">Oryza brachyantha</name>
    <name type="common">malo sina</name>
    <dbReference type="NCBI Taxonomy" id="4533"/>
    <lineage>
        <taxon>Eukaryota</taxon>
        <taxon>Viridiplantae</taxon>
        <taxon>Streptophyta</taxon>
        <taxon>Embryophyta</taxon>
        <taxon>Tracheophyta</taxon>
        <taxon>Spermatophyta</taxon>
        <taxon>Magnoliopsida</taxon>
        <taxon>Liliopsida</taxon>
        <taxon>Poales</taxon>
        <taxon>Poaceae</taxon>
        <taxon>BOP clade</taxon>
        <taxon>Oryzoideae</taxon>
        <taxon>Oryzeae</taxon>
        <taxon>Oryzinae</taxon>
        <taxon>Oryza</taxon>
    </lineage>
</organism>
<name>J3LZ80_ORYBR</name>
<evidence type="ECO:0000313" key="1">
    <source>
        <dbReference type="EnsemblPlants" id="OB04G24550.1"/>
    </source>
</evidence>
<dbReference type="Gramene" id="OB04G24550.1">
    <property type="protein sequence ID" value="OB04G24550.1"/>
    <property type="gene ID" value="OB04G24550"/>
</dbReference>
<reference evidence="1" key="2">
    <citation type="submission" date="2013-04" db="UniProtKB">
        <authorList>
            <consortium name="EnsemblPlants"/>
        </authorList>
    </citation>
    <scope>IDENTIFICATION</scope>
</reference>
<accession>J3LZ80</accession>